<dbReference type="EMBL" id="JAGETX010000024">
    <property type="protein sequence ID" value="MBO3273111.1"/>
    <property type="molecule type" value="Genomic_DNA"/>
</dbReference>
<sequence length="132" mass="15142">MFEKVIRRHKAAFAPPPRKRMLKVSACHQTPEVPEYPDPTPATYFFALLGFVQQWRHQAQHCRDLYSLKLSVHQLVIGTLRQELRMVRRQCFQGPLTVRPLRGLGVDQDGKLRVQAHVFGGKVLACLDLLVS</sequence>
<dbReference type="Proteomes" id="UP000670527">
    <property type="component" value="Unassembled WGS sequence"/>
</dbReference>
<name>A0ABS3THG4_9BACT</name>
<protein>
    <submittedName>
        <fullName evidence="1">Uncharacterized protein</fullName>
    </submittedName>
</protein>
<keyword evidence="2" id="KW-1185">Reference proteome</keyword>
<evidence type="ECO:0000313" key="1">
    <source>
        <dbReference type="EMBL" id="MBO3273111.1"/>
    </source>
</evidence>
<evidence type="ECO:0000313" key="2">
    <source>
        <dbReference type="Proteomes" id="UP000670527"/>
    </source>
</evidence>
<gene>
    <name evidence="1" type="ORF">J4D97_20845</name>
</gene>
<proteinExistence type="predicted"/>
<organism evidence="1 2">
    <name type="scientific">Hymenobacter defluvii</name>
    <dbReference type="NCBI Taxonomy" id="2054411"/>
    <lineage>
        <taxon>Bacteria</taxon>
        <taxon>Pseudomonadati</taxon>
        <taxon>Bacteroidota</taxon>
        <taxon>Cytophagia</taxon>
        <taxon>Cytophagales</taxon>
        <taxon>Hymenobacteraceae</taxon>
        <taxon>Hymenobacter</taxon>
    </lineage>
</organism>
<comment type="caution">
    <text evidence="1">The sequence shown here is derived from an EMBL/GenBank/DDBJ whole genome shotgun (WGS) entry which is preliminary data.</text>
</comment>
<accession>A0ABS3THG4</accession>
<dbReference type="RefSeq" id="WP_208309258.1">
    <property type="nucleotide sequence ID" value="NZ_JAGETX010000024.1"/>
</dbReference>
<reference evidence="1 2" key="1">
    <citation type="submission" date="2021-03" db="EMBL/GenBank/DDBJ databases">
        <authorList>
            <person name="Kim M.K."/>
        </authorList>
    </citation>
    <scope>NUCLEOTIDE SEQUENCE [LARGE SCALE GENOMIC DNA]</scope>
    <source>
        <strain evidence="1 2">BT507</strain>
    </source>
</reference>